<dbReference type="AlphaFoldDB" id="A0AA39NSN5"/>
<reference evidence="2" key="1">
    <citation type="submission" date="2023-06" db="EMBL/GenBank/DDBJ databases">
        <authorList>
            <consortium name="Lawrence Berkeley National Laboratory"/>
            <person name="Ahrendt S."/>
            <person name="Sahu N."/>
            <person name="Indic B."/>
            <person name="Wong-Bajracharya J."/>
            <person name="Merenyi Z."/>
            <person name="Ke H.-M."/>
            <person name="Monk M."/>
            <person name="Kocsube S."/>
            <person name="Drula E."/>
            <person name="Lipzen A."/>
            <person name="Balint B."/>
            <person name="Henrissat B."/>
            <person name="Andreopoulos B."/>
            <person name="Martin F.M."/>
            <person name="Harder C.B."/>
            <person name="Rigling D."/>
            <person name="Ford K.L."/>
            <person name="Foster G.D."/>
            <person name="Pangilinan J."/>
            <person name="Papanicolaou A."/>
            <person name="Barry K."/>
            <person name="LaButti K."/>
            <person name="Viragh M."/>
            <person name="Koriabine M."/>
            <person name="Yan M."/>
            <person name="Riley R."/>
            <person name="Champramary S."/>
            <person name="Plett K.L."/>
            <person name="Tsai I.J."/>
            <person name="Slot J."/>
            <person name="Sipos G."/>
            <person name="Plett J."/>
            <person name="Nagy L.G."/>
            <person name="Grigoriev I.V."/>
        </authorList>
    </citation>
    <scope>NUCLEOTIDE SEQUENCE</scope>
    <source>
        <strain evidence="2">ICMP 16352</strain>
    </source>
</reference>
<dbReference type="Proteomes" id="UP001175227">
    <property type="component" value="Unassembled WGS sequence"/>
</dbReference>
<evidence type="ECO:0000313" key="3">
    <source>
        <dbReference type="Proteomes" id="UP001175227"/>
    </source>
</evidence>
<name>A0AA39NSN5_9AGAR</name>
<comment type="caution">
    <text evidence="2">The sequence shown here is derived from an EMBL/GenBank/DDBJ whole genome shotgun (WGS) entry which is preliminary data.</text>
</comment>
<organism evidence="2 3">
    <name type="scientific">Armillaria novae-zelandiae</name>
    <dbReference type="NCBI Taxonomy" id="153914"/>
    <lineage>
        <taxon>Eukaryota</taxon>
        <taxon>Fungi</taxon>
        <taxon>Dikarya</taxon>
        <taxon>Basidiomycota</taxon>
        <taxon>Agaricomycotina</taxon>
        <taxon>Agaricomycetes</taxon>
        <taxon>Agaricomycetidae</taxon>
        <taxon>Agaricales</taxon>
        <taxon>Marasmiineae</taxon>
        <taxon>Physalacriaceae</taxon>
        <taxon>Armillaria</taxon>
    </lineage>
</organism>
<keyword evidence="3" id="KW-1185">Reference proteome</keyword>
<keyword evidence="1" id="KW-0812">Transmembrane</keyword>
<accession>A0AA39NSN5</accession>
<proteinExistence type="predicted"/>
<keyword evidence="1" id="KW-0472">Membrane</keyword>
<protein>
    <submittedName>
        <fullName evidence="2">Uncharacterized protein</fullName>
    </submittedName>
</protein>
<evidence type="ECO:0000313" key="2">
    <source>
        <dbReference type="EMBL" id="KAK0471137.1"/>
    </source>
</evidence>
<keyword evidence="1" id="KW-1133">Transmembrane helix</keyword>
<sequence length="168" mass="19009">MAELRSSGPSASALVLATLLRLGLLYFFVSNMRVSPRYSSNLRASFDRVLWEPTFRISPSSPATQSCCCCFHLRLTGHSWHGRGLLFLHMCFSWHEDHTVSLLCCHCQLSPVSKIYCVSVFDRSQGQFAVTCAMLPGLLSLTSGLRSHWMWVMVHFNEDLTKMFGHDC</sequence>
<evidence type="ECO:0000256" key="1">
    <source>
        <dbReference type="SAM" id="Phobius"/>
    </source>
</evidence>
<gene>
    <name evidence="2" type="ORF">IW261DRAFT_907906</name>
</gene>
<dbReference type="EMBL" id="JAUEPR010000054">
    <property type="protein sequence ID" value="KAK0471137.1"/>
    <property type="molecule type" value="Genomic_DNA"/>
</dbReference>
<feature type="transmembrane region" description="Helical" evidence="1">
    <location>
        <begin position="12"/>
        <end position="29"/>
    </location>
</feature>